<feature type="region of interest" description="Disordered" evidence="8">
    <location>
        <begin position="546"/>
        <end position="657"/>
    </location>
</feature>
<evidence type="ECO:0000256" key="7">
    <source>
        <dbReference type="ARBA" id="ARBA00023157"/>
    </source>
</evidence>
<evidence type="ECO:0000256" key="5">
    <source>
        <dbReference type="ARBA" id="ARBA00022734"/>
    </source>
</evidence>
<dbReference type="InParanoid" id="A0A316YH48"/>
<feature type="signal peptide" evidence="9">
    <location>
        <begin position="1"/>
        <end position="24"/>
    </location>
</feature>
<comment type="subcellular location">
    <subcellularLocation>
        <location evidence="1">Endoplasmic reticulum membrane</location>
        <topology evidence="1">Peripheral membrane protein</topology>
        <orientation evidence="1">Lumenal side</orientation>
    </subcellularLocation>
</comment>
<feature type="region of interest" description="Disordered" evidence="8">
    <location>
        <begin position="368"/>
        <end position="397"/>
    </location>
</feature>
<gene>
    <name evidence="11" type="ORF">FA10DRAFT_156376</name>
</gene>
<dbReference type="GO" id="GO:0005789">
    <property type="term" value="C:endoplasmic reticulum membrane"/>
    <property type="evidence" value="ECO:0007669"/>
    <property type="project" value="UniProtKB-SubCell"/>
</dbReference>
<dbReference type="GO" id="GO:0030246">
    <property type="term" value="F:carbohydrate binding"/>
    <property type="evidence" value="ECO:0007669"/>
    <property type="project" value="UniProtKB-KW"/>
</dbReference>
<sequence length="657" mass="71992">MARTAVLLVLAVLAVSLPVANTSAARLAKPGSTHPSFPMDVFSKPAYKLVYADDDPISNHSAIELLLRYGQVHGTQPQADIETFDRGKSEEQPDNTPSKVYLERTSPDTLHICSIPKAKPPRQTLNLERGTLEQQRSRILRRALELLNPLKQTCLYHTLDWFTYSFCYGDAIRQFRALPGTTAPGKTPGIDSREDSYVLGRWNDGIEVIDGESHAQPSKSSNNQEQPSSTEDSEARPVTTTDAAATNDGTELMELVRFPSLDTGTSRPAAERNAHVSAEQVIDGGDGRYVSQIWSSGTLCNINNEPRTTEVQFHCSSSPPVDRISLIKETTTCNYVVVIDTPKLCEEPALAPVEEDIRDVRCRPIVSDEELKAHKEGKTSQQPKGRMSTTNEQSPWQGSLFSENVRAAVQDIASKMAAKKTSRTDQGADGPVAADIELVVGYDGDGRIMIEPRNEHGGTINVGNEAPAAPQEQPGTQAHNAAGNNANTAEAASDSRNEQRSENPKSKWDELVQRFLALEDEIIGGLEMDGIAPEEYFVMEPPLEDDYMLDEDSPEQLQPDAINPPAHPVVKPEAEEEEEKDATPAPVAASNGNGALKKGNAAPSRGGSPHMVRETETFGQRVERHYKLREDQEKEKQRENEAHAAVDAGIQRNRAEL</sequence>
<dbReference type="SUPFAM" id="SSF50911">
    <property type="entry name" value="Mannose 6-phosphate receptor domain"/>
    <property type="match status" value="1"/>
</dbReference>
<dbReference type="EMBL" id="KZ819638">
    <property type="protein sequence ID" value="PWN88174.1"/>
    <property type="molecule type" value="Genomic_DNA"/>
</dbReference>
<evidence type="ECO:0000256" key="6">
    <source>
        <dbReference type="ARBA" id="ARBA00022824"/>
    </source>
</evidence>
<feature type="region of interest" description="Disordered" evidence="8">
    <location>
        <begin position="212"/>
        <end position="276"/>
    </location>
</feature>
<dbReference type="GO" id="GO:0005788">
    <property type="term" value="C:endoplasmic reticulum lumen"/>
    <property type="evidence" value="ECO:0007669"/>
    <property type="project" value="TreeGrafter"/>
</dbReference>
<keyword evidence="5" id="KW-0430">Lectin</keyword>
<feature type="compositionally biased region" description="Polar residues" evidence="8">
    <location>
        <begin position="379"/>
        <end position="397"/>
    </location>
</feature>
<feature type="chain" id="PRO_5016334469" description="Protein OS-9 homolog" evidence="9">
    <location>
        <begin position="25"/>
        <end position="657"/>
    </location>
</feature>
<feature type="region of interest" description="Disordered" evidence="8">
    <location>
        <begin position="455"/>
        <end position="506"/>
    </location>
</feature>
<feature type="compositionally biased region" description="Low complexity" evidence="8">
    <location>
        <begin position="478"/>
        <end position="492"/>
    </location>
</feature>
<comment type="similarity">
    <text evidence="2">Belongs to the OS-9 family.</text>
</comment>
<dbReference type="GO" id="GO:0030968">
    <property type="term" value="P:endoplasmic reticulum unfolded protein response"/>
    <property type="evidence" value="ECO:0007669"/>
    <property type="project" value="InterPro"/>
</dbReference>
<evidence type="ECO:0000256" key="8">
    <source>
        <dbReference type="SAM" id="MobiDB-lite"/>
    </source>
</evidence>
<dbReference type="PANTHER" id="PTHR15414">
    <property type="entry name" value="OS-9-RELATED"/>
    <property type="match status" value="1"/>
</dbReference>
<dbReference type="RefSeq" id="XP_025375372.1">
    <property type="nucleotide sequence ID" value="XM_025518129.1"/>
</dbReference>
<dbReference type="InterPro" id="IPR044865">
    <property type="entry name" value="MRH_dom"/>
</dbReference>
<protein>
    <recommendedName>
        <fullName evidence="3">Protein OS-9 homolog</fullName>
    </recommendedName>
</protein>
<evidence type="ECO:0000256" key="1">
    <source>
        <dbReference type="ARBA" id="ARBA00004367"/>
    </source>
</evidence>
<dbReference type="InterPro" id="IPR045149">
    <property type="entry name" value="OS-9-like"/>
</dbReference>
<dbReference type="OrthoDB" id="448954at2759"/>
<organism evidence="11 12">
    <name type="scientific">Acaromyces ingoldii</name>
    <dbReference type="NCBI Taxonomy" id="215250"/>
    <lineage>
        <taxon>Eukaryota</taxon>
        <taxon>Fungi</taxon>
        <taxon>Dikarya</taxon>
        <taxon>Basidiomycota</taxon>
        <taxon>Ustilaginomycotina</taxon>
        <taxon>Exobasidiomycetes</taxon>
        <taxon>Exobasidiales</taxon>
        <taxon>Cryptobasidiaceae</taxon>
        <taxon>Acaromyces</taxon>
    </lineage>
</organism>
<feature type="compositionally biased region" description="Basic and acidic residues" evidence="8">
    <location>
        <begin position="493"/>
        <end position="506"/>
    </location>
</feature>
<dbReference type="Gene3D" id="2.70.130.10">
    <property type="entry name" value="Mannose-6-phosphate receptor binding domain"/>
    <property type="match status" value="1"/>
</dbReference>
<reference evidence="11 12" key="1">
    <citation type="journal article" date="2018" name="Mol. Biol. Evol.">
        <title>Broad Genomic Sampling Reveals a Smut Pathogenic Ancestry of the Fungal Clade Ustilaginomycotina.</title>
        <authorList>
            <person name="Kijpornyongpan T."/>
            <person name="Mondo S.J."/>
            <person name="Barry K."/>
            <person name="Sandor L."/>
            <person name="Lee J."/>
            <person name="Lipzen A."/>
            <person name="Pangilinan J."/>
            <person name="LaButti K."/>
            <person name="Hainaut M."/>
            <person name="Henrissat B."/>
            <person name="Grigoriev I.V."/>
            <person name="Spatafora J.W."/>
            <person name="Aime M.C."/>
        </authorList>
    </citation>
    <scope>NUCLEOTIDE SEQUENCE [LARGE SCALE GENOMIC DNA]</scope>
    <source>
        <strain evidence="11 12">MCA 4198</strain>
    </source>
</reference>
<feature type="domain" description="MRH" evidence="10">
    <location>
        <begin position="152"/>
        <end position="347"/>
    </location>
</feature>
<dbReference type="Proteomes" id="UP000245768">
    <property type="component" value="Unassembled WGS sequence"/>
</dbReference>
<keyword evidence="4 9" id="KW-0732">Signal</keyword>
<keyword evidence="7" id="KW-1015">Disulfide bond</keyword>
<evidence type="ECO:0000256" key="3">
    <source>
        <dbReference type="ARBA" id="ARBA00018727"/>
    </source>
</evidence>
<keyword evidence="6" id="KW-0256">Endoplasmic reticulum</keyword>
<evidence type="ECO:0000256" key="2">
    <source>
        <dbReference type="ARBA" id="ARBA00009918"/>
    </source>
</evidence>
<keyword evidence="12" id="KW-1185">Reference proteome</keyword>
<evidence type="ECO:0000259" key="10">
    <source>
        <dbReference type="PROSITE" id="PS51914"/>
    </source>
</evidence>
<dbReference type="STRING" id="215250.A0A316YH48"/>
<accession>A0A316YH48</accession>
<proteinExistence type="inferred from homology"/>
<dbReference type="GeneID" id="37040045"/>
<feature type="compositionally biased region" description="Polar residues" evidence="8">
    <location>
        <begin position="215"/>
        <end position="230"/>
    </location>
</feature>
<dbReference type="InterPro" id="IPR012913">
    <property type="entry name" value="OS9-like_dom"/>
</dbReference>
<evidence type="ECO:0000313" key="11">
    <source>
        <dbReference type="EMBL" id="PWN88174.1"/>
    </source>
</evidence>
<dbReference type="PANTHER" id="PTHR15414:SF0">
    <property type="entry name" value="ENDOPLASMIC RETICULUM LECTIN 1"/>
    <property type="match status" value="1"/>
</dbReference>
<dbReference type="Pfam" id="PF07915">
    <property type="entry name" value="PRKCSH"/>
    <property type="match status" value="1"/>
</dbReference>
<name>A0A316YH48_9BASI</name>
<dbReference type="AlphaFoldDB" id="A0A316YH48"/>
<evidence type="ECO:0000256" key="9">
    <source>
        <dbReference type="SAM" id="SignalP"/>
    </source>
</evidence>
<evidence type="ECO:0000313" key="12">
    <source>
        <dbReference type="Proteomes" id="UP000245768"/>
    </source>
</evidence>
<dbReference type="InterPro" id="IPR009011">
    <property type="entry name" value="Man6P_isomerase_rcpt-bd_dom_sf"/>
</dbReference>
<feature type="compositionally biased region" description="Basic and acidic residues" evidence="8">
    <location>
        <begin position="611"/>
        <end position="644"/>
    </location>
</feature>
<feature type="compositionally biased region" description="Basic and acidic residues" evidence="8">
    <location>
        <begin position="369"/>
        <end position="378"/>
    </location>
</feature>
<dbReference type="PROSITE" id="PS51914">
    <property type="entry name" value="MRH"/>
    <property type="match status" value="1"/>
</dbReference>
<evidence type="ECO:0000256" key="4">
    <source>
        <dbReference type="ARBA" id="ARBA00022729"/>
    </source>
</evidence>
<dbReference type="GO" id="GO:0030970">
    <property type="term" value="P:retrograde protein transport, ER to cytosol"/>
    <property type="evidence" value="ECO:0007669"/>
    <property type="project" value="TreeGrafter"/>
</dbReference>